<dbReference type="InterPro" id="IPR036419">
    <property type="entry name" value="Ribosomal_S3_C_sf"/>
</dbReference>
<dbReference type="AlphaFoldDB" id="A0A2A9M3Z7"/>
<evidence type="ECO:0000313" key="7">
    <source>
        <dbReference type="EMBL" id="PFH31031.1"/>
    </source>
</evidence>
<dbReference type="Gene3D" id="3.30.1140.32">
    <property type="entry name" value="Ribosomal protein S3, C-terminal domain"/>
    <property type="match status" value="1"/>
</dbReference>
<name>A0A2A9M3Z7_BESBE</name>
<keyword evidence="8" id="KW-1185">Reference proteome</keyword>
<organism evidence="7 8">
    <name type="scientific">Besnoitia besnoiti</name>
    <name type="common">Apicomplexan protozoan</name>
    <dbReference type="NCBI Taxonomy" id="94643"/>
    <lineage>
        <taxon>Eukaryota</taxon>
        <taxon>Sar</taxon>
        <taxon>Alveolata</taxon>
        <taxon>Apicomplexa</taxon>
        <taxon>Conoidasida</taxon>
        <taxon>Coccidia</taxon>
        <taxon>Eucoccidiorida</taxon>
        <taxon>Eimeriorina</taxon>
        <taxon>Sarcocystidae</taxon>
        <taxon>Besnoitia</taxon>
    </lineage>
</organism>
<dbReference type="GO" id="GO:0005840">
    <property type="term" value="C:ribosome"/>
    <property type="evidence" value="ECO:0007669"/>
    <property type="project" value="UniProtKB-KW"/>
</dbReference>
<dbReference type="VEuPathDB" id="ToxoDB:BESB_086510"/>
<dbReference type="GO" id="GO:1990904">
    <property type="term" value="C:ribonucleoprotein complex"/>
    <property type="evidence" value="ECO:0007669"/>
    <property type="project" value="UniProtKB-KW"/>
</dbReference>
<dbReference type="Pfam" id="PF00189">
    <property type="entry name" value="Ribosomal_S3_C"/>
    <property type="match status" value="1"/>
</dbReference>
<feature type="transmembrane region" description="Helical" evidence="4">
    <location>
        <begin position="71"/>
        <end position="93"/>
    </location>
</feature>
<dbReference type="Proteomes" id="UP000224006">
    <property type="component" value="Apicoplast Pltd"/>
</dbReference>
<evidence type="ECO:0000313" key="8">
    <source>
        <dbReference type="Proteomes" id="UP000224006"/>
    </source>
</evidence>
<sequence length="224" mass="27466">MFGQRVNSLIFYSKLYSKYNNLWTIYLNNLNWVYYFFNTIQFISYLNYFKHKILLNNFNFFSLNNKYKFQLNINCIFYFYNYFLKFKIFLKGLQTIKKISKKINKINKSTYKYYIYINFLILKNPFSSINYFFYYIIKKFQQTLSLRKILKQLSLLILNIKKTHIKGIKILISGKINGVAIAKKETCNYGLNYFNKYIYNIKYNVFYLKTKFGVLGFKFWIFLI</sequence>
<evidence type="ECO:0000256" key="3">
    <source>
        <dbReference type="ARBA" id="ARBA00023274"/>
    </source>
</evidence>
<dbReference type="EMBL" id="NWUJ01000019">
    <property type="protein sequence ID" value="PFH31031.1"/>
    <property type="molecule type" value="Genomic_DNA"/>
</dbReference>
<accession>A0A2A9M3Z7</accession>
<reference evidence="7 8" key="1">
    <citation type="submission" date="2017-09" db="EMBL/GenBank/DDBJ databases">
        <title>Genome sequencing of Besnoitia besnoiti strain Bb-Ger1.</title>
        <authorList>
            <person name="Schares G."/>
            <person name="Venepally P."/>
            <person name="Lorenzi H.A."/>
        </authorList>
    </citation>
    <scope>NUCLEOTIDE SEQUENCE [LARGE SCALE GENOMIC DNA]</scope>
    <source>
        <strain evidence="7 8">Bb-Ger1</strain>
    </source>
</reference>
<comment type="caution">
    <text evidence="7">The sequence shown here is derived from an EMBL/GenBank/DDBJ whole genome shotgun (WGS) entry which is preliminary data.</text>
</comment>
<dbReference type="GeneID" id="40309142"/>
<proteinExistence type="inferred from homology"/>
<dbReference type="OrthoDB" id="1842609at2759"/>
<evidence type="ECO:0000256" key="2">
    <source>
        <dbReference type="ARBA" id="ARBA00022980"/>
    </source>
</evidence>
<keyword evidence="4" id="KW-1133">Transmembrane helix</keyword>
<dbReference type="GO" id="GO:0003735">
    <property type="term" value="F:structural constituent of ribosome"/>
    <property type="evidence" value="ECO:0007669"/>
    <property type="project" value="InterPro"/>
</dbReference>
<evidence type="ECO:0000256" key="1">
    <source>
        <dbReference type="ARBA" id="ARBA00010761"/>
    </source>
</evidence>
<dbReference type="RefSeq" id="XP_029215041.1">
    <property type="nucleotide sequence ID" value="XM_029362714.1"/>
</dbReference>
<gene>
    <name evidence="7" type="ORF">BESB_042060</name>
    <name evidence="6" type="ORF">BESB_086510</name>
</gene>
<dbReference type="SUPFAM" id="SSF54821">
    <property type="entry name" value="Ribosomal protein S3 C-terminal domain"/>
    <property type="match status" value="1"/>
</dbReference>
<evidence type="ECO:0000256" key="4">
    <source>
        <dbReference type="SAM" id="Phobius"/>
    </source>
</evidence>
<evidence type="ECO:0000313" key="6">
    <source>
        <dbReference type="EMBL" id="PFH30599.1"/>
    </source>
</evidence>
<evidence type="ECO:0000259" key="5">
    <source>
        <dbReference type="Pfam" id="PF00189"/>
    </source>
</evidence>
<feature type="domain" description="Small ribosomal subunit protein uS3 C-terminal" evidence="5">
    <location>
        <begin position="138"/>
        <end position="221"/>
    </location>
</feature>
<dbReference type="VEuPathDB" id="ToxoDB:BESB_042060"/>
<dbReference type="EMBL" id="NWUJ01000186">
    <property type="protein sequence ID" value="PFH30599.1"/>
    <property type="molecule type" value="Genomic_DNA"/>
</dbReference>
<keyword evidence="4" id="KW-0812">Transmembrane</keyword>
<dbReference type="STRING" id="94643.A0A2A9M3Z7"/>
<dbReference type="KEGG" id="bbes:BESB_042060"/>
<feature type="transmembrane region" description="Helical" evidence="4">
    <location>
        <begin position="32"/>
        <end position="50"/>
    </location>
</feature>
<keyword evidence="4" id="KW-0472">Membrane</keyword>
<comment type="similarity">
    <text evidence="1">Belongs to the universal ribosomal protein uS3 family.</text>
</comment>
<protein>
    <submittedName>
        <fullName evidence="7">Putative ribosomal protein S3</fullName>
    </submittedName>
</protein>
<feature type="transmembrane region" description="Helical" evidence="4">
    <location>
        <begin position="113"/>
        <end position="137"/>
    </location>
</feature>
<keyword evidence="2 7" id="KW-0689">Ribosomal protein</keyword>
<keyword evidence="3" id="KW-0687">Ribonucleoprotein</keyword>
<dbReference type="GO" id="GO:0006412">
    <property type="term" value="P:translation"/>
    <property type="evidence" value="ECO:0007669"/>
    <property type="project" value="InterPro"/>
</dbReference>
<dbReference type="InterPro" id="IPR001351">
    <property type="entry name" value="Ribosomal_uS3_C"/>
</dbReference>